<gene>
    <name evidence="2" type="ORF">CAE01nite_13630</name>
</gene>
<accession>A0A512DAZ8</accession>
<dbReference type="AlphaFoldDB" id="A0A512DAZ8"/>
<dbReference type="Proteomes" id="UP000321181">
    <property type="component" value="Unassembled WGS sequence"/>
</dbReference>
<keyword evidence="3" id="KW-1185">Reference proteome</keyword>
<reference evidence="2 3" key="1">
    <citation type="submission" date="2019-07" db="EMBL/GenBank/DDBJ databases">
        <title>Whole genome shotgun sequence of Cellulomonas aerilata NBRC 106308.</title>
        <authorList>
            <person name="Hosoyama A."/>
            <person name="Uohara A."/>
            <person name="Ohji S."/>
            <person name="Ichikawa N."/>
        </authorList>
    </citation>
    <scope>NUCLEOTIDE SEQUENCE [LARGE SCALE GENOMIC DNA]</scope>
    <source>
        <strain evidence="2 3">NBRC 106308</strain>
    </source>
</reference>
<name>A0A512DAZ8_9CELL</name>
<sequence>MWRALRIVVTGAFAMFLAAAPAVAQPTGGLESRLAELWSSVLETPGGAAQNPVLEGDPCVDLRGRTVAPFGGLREELTCTVEEGTKIFVAAWSSECSTFEAGTDYFGADKADLRACAARIDAGVTVEATLDGAPLPLTEVTTRPLRIGLPAANVFGLTGDARRGLAVGHGWVATVRGLQPGTHEIVIHSRGEYLDAPLDLHSTTTIVVRPRHT</sequence>
<feature type="chain" id="PRO_5022022460" description="PEGA domain-containing protein" evidence="1">
    <location>
        <begin position="25"/>
        <end position="213"/>
    </location>
</feature>
<protein>
    <recommendedName>
        <fullName evidence="4">PEGA domain-containing protein</fullName>
    </recommendedName>
</protein>
<comment type="caution">
    <text evidence="2">The sequence shown here is derived from an EMBL/GenBank/DDBJ whole genome shotgun (WGS) entry which is preliminary data.</text>
</comment>
<proteinExistence type="predicted"/>
<evidence type="ECO:0008006" key="4">
    <source>
        <dbReference type="Google" id="ProtNLM"/>
    </source>
</evidence>
<evidence type="ECO:0000256" key="1">
    <source>
        <dbReference type="SAM" id="SignalP"/>
    </source>
</evidence>
<evidence type="ECO:0000313" key="2">
    <source>
        <dbReference type="EMBL" id="GEO33638.1"/>
    </source>
</evidence>
<feature type="signal peptide" evidence="1">
    <location>
        <begin position="1"/>
        <end position="24"/>
    </location>
</feature>
<keyword evidence="1" id="KW-0732">Signal</keyword>
<organism evidence="2 3">
    <name type="scientific">Cellulomonas aerilata</name>
    <dbReference type="NCBI Taxonomy" id="515326"/>
    <lineage>
        <taxon>Bacteria</taxon>
        <taxon>Bacillati</taxon>
        <taxon>Actinomycetota</taxon>
        <taxon>Actinomycetes</taxon>
        <taxon>Micrococcales</taxon>
        <taxon>Cellulomonadaceae</taxon>
        <taxon>Cellulomonas</taxon>
    </lineage>
</organism>
<dbReference type="EMBL" id="BJYY01000011">
    <property type="protein sequence ID" value="GEO33638.1"/>
    <property type="molecule type" value="Genomic_DNA"/>
</dbReference>
<evidence type="ECO:0000313" key="3">
    <source>
        <dbReference type="Proteomes" id="UP000321181"/>
    </source>
</evidence>